<dbReference type="AlphaFoldDB" id="A0A6G0TT18"/>
<evidence type="ECO:0000313" key="2">
    <source>
        <dbReference type="EMBL" id="KAE9538228.1"/>
    </source>
</evidence>
<dbReference type="GO" id="GO:0099503">
    <property type="term" value="C:secretory vesicle"/>
    <property type="evidence" value="ECO:0007669"/>
    <property type="project" value="TreeGrafter"/>
</dbReference>
<dbReference type="Gene3D" id="2.60.40.150">
    <property type="entry name" value="C2 domain"/>
    <property type="match status" value="1"/>
</dbReference>
<dbReference type="PANTHER" id="PTHR45999:SF4">
    <property type="entry name" value="UNC-13-4A, ISOFORM B"/>
    <property type="match status" value="1"/>
</dbReference>
<evidence type="ECO:0000256" key="1">
    <source>
        <dbReference type="ARBA" id="ARBA00022483"/>
    </source>
</evidence>
<dbReference type="OrthoDB" id="7976202at2759"/>
<feature type="non-terminal residue" evidence="2">
    <location>
        <position position="1"/>
    </location>
</feature>
<dbReference type="EMBL" id="VYZN01000017">
    <property type="protein sequence ID" value="KAE9538228.1"/>
    <property type="molecule type" value="Genomic_DNA"/>
</dbReference>
<accession>A0A6G0TT18</accession>
<organism evidence="2 3">
    <name type="scientific">Aphis glycines</name>
    <name type="common">Soybean aphid</name>
    <dbReference type="NCBI Taxonomy" id="307491"/>
    <lineage>
        <taxon>Eukaryota</taxon>
        <taxon>Metazoa</taxon>
        <taxon>Ecdysozoa</taxon>
        <taxon>Arthropoda</taxon>
        <taxon>Hexapoda</taxon>
        <taxon>Insecta</taxon>
        <taxon>Pterygota</taxon>
        <taxon>Neoptera</taxon>
        <taxon>Paraneoptera</taxon>
        <taxon>Hemiptera</taxon>
        <taxon>Sternorrhyncha</taxon>
        <taxon>Aphidomorpha</taxon>
        <taxon>Aphidoidea</taxon>
        <taxon>Aphididae</taxon>
        <taxon>Aphidini</taxon>
        <taxon>Aphis</taxon>
        <taxon>Aphis</taxon>
    </lineage>
</organism>
<dbReference type="SUPFAM" id="SSF49562">
    <property type="entry name" value="C2 domain (Calcium/lipid-binding domain, CaLB)"/>
    <property type="match status" value="1"/>
</dbReference>
<dbReference type="GO" id="GO:0006887">
    <property type="term" value="P:exocytosis"/>
    <property type="evidence" value="ECO:0007669"/>
    <property type="project" value="UniProtKB-KW"/>
</dbReference>
<keyword evidence="1" id="KW-0268">Exocytosis</keyword>
<reference evidence="2 3" key="1">
    <citation type="submission" date="2019-08" db="EMBL/GenBank/DDBJ databases">
        <title>The genome of the soybean aphid Biotype 1, its phylome, world population structure and adaptation to the North American continent.</title>
        <authorList>
            <person name="Giordano R."/>
            <person name="Donthu R.K."/>
            <person name="Hernandez A.G."/>
            <person name="Wright C.L."/>
            <person name="Zimin A.V."/>
        </authorList>
    </citation>
    <scope>NUCLEOTIDE SEQUENCE [LARGE SCALE GENOMIC DNA]</scope>
    <source>
        <tissue evidence="2">Whole aphids</tissue>
    </source>
</reference>
<gene>
    <name evidence="2" type="ORF">AGLY_006200</name>
</gene>
<protein>
    <submittedName>
        <fullName evidence="2">Uncharacterized protein</fullName>
    </submittedName>
</protein>
<dbReference type="InterPro" id="IPR035892">
    <property type="entry name" value="C2_domain_sf"/>
</dbReference>
<comment type="caution">
    <text evidence="2">The sequence shown here is derived from an EMBL/GenBank/DDBJ whole genome shotgun (WGS) entry which is preliminary data.</text>
</comment>
<dbReference type="InterPro" id="IPR052095">
    <property type="entry name" value="UNC-13_domain"/>
</dbReference>
<name>A0A6G0TT18_APHGL</name>
<dbReference type="PANTHER" id="PTHR45999">
    <property type="entry name" value="UNC-13-4A, ISOFORM B"/>
    <property type="match status" value="1"/>
</dbReference>
<keyword evidence="3" id="KW-1185">Reference proteome</keyword>
<evidence type="ECO:0000313" key="3">
    <source>
        <dbReference type="Proteomes" id="UP000475862"/>
    </source>
</evidence>
<proteinExistence type="predicted"/>
<sequence length="219" mass="25046">PFIKQLIFFNSVHDTDGSFFEKYSSLQWKLDQRRLQMIKDSRQDENPPPEHSVGVIPPPVSSIQPKEMENLYMDVLYTIKYKVGADTELSAHRDQLYVYAQKAFDVTPEQHRRYMAIVHEEKPPIVVLHVTVVEAEGLEAKDANVWLTRWLLSSGYSDPYCLLGLMRRTDETATRLAEGSAEECSTVLSPVALMAGIIGDVRFFNVTHTTVRHRSVSYN</sequence>
<dbReference type="Proteomes" id="UP000475862">
    <property type="component" value="Unassembled WGS sequence"/>
</dbReference>